<keyword evidence="2" id="KW-0677">Repeat</keyword>
<organism evidence="6 7">
    <name type="scientific">Hibiscus sabdariffa</name>
    <name type="common">roselle</name>
    <dbReference type="NCBI Taxonomy" id="183260"/>
    <lineage>
        <taxon>Eukaryota</taxon>
        <taxon>Viridiplantae</taxon>
        <taxon>Streptophyta</taxon>
        <taxon>Embryophyta</taxon>
        <taxon>Tracheophyta</taxon>
        <taxon>Spermatophyta</taxon>
        <taxon>Magnoliopsida</taxon>
        <taxon>eudicotyledons</taxon>
        <taxon>Gunneridae</taxon>
        <taxon>Pentapetalae</taxon>
        <taxon>rosids</taxon>
        <taxon>malvids</taxon>
        <taxon>Malvales</taxon>
        <taxon>Malvaceae</taxon>
        <taxon>Malvoideae</taxon>
        <taxon>Hibiscus</taxon>
    </lineage>
</organism>
<dbReference type="PROSITE" id="PS50081">
    <property type="entry name" value="ZF_DAG_PE_2"/>
    <property type="match status" value="1"/>
</dbReference>
<evidence type="ECO:0000259" key="5">
    <source>
        <dbReference type="PROSITE" id="PS50081"/>
    </source>
</evidence>
<sequence length="595" mass="68954">MSLKHFLHQHHLVYDEYEKQEAYCDQCNLHIEGWAFSCEICKFWLHHSCAVQQLPLEISHSLHPRHPLKLVYEEDYYFSHFFCNGCSGLIRRCLYRCRDCNFNLDLICASSTTITTSHTHKEIRHFFHHDHLLTGFKYRKIKDGSTYSLVSEKDSIRKLKRGNEIKERNANLSTHFEIEYCHQGHGLIFYEAIEKIKRSAICSVCYLKISDEAYACRSCRFYIHKTCNRLSSEVSHPLHPQHSLKLITLNDYGIIWYKCQGCATVNMEFAYICYACGFVLDVKCATSSSWVPKTETQRLMDMERESKLCLFNQHHKLDYANYAHKLSGFGLCSFCGLYLLGLVYRCGECGYSLHESCVGFPWEMQIQFHPRHLLRPLWNSEKRCSLCTCLFIHKISYGCVQCGLHLHVECAKSLKHVLKSKSHIHGLYYFGSNTKYKSHIHDLYYFGSNIEATYYHARKVCGECKREFSDIPFCFCMECDIKLHIGCVLSPSLKSKYHIHPLTLEIGFKENDLGEYYCDICEEERDPMTLTDHVYNCTKCRVSFVAHLSCALNSEEEIAASLNLALDSCPSRVMTVVSGDESEGEVDVGFTNDSV</sequence>
<evidence type="ECO:0000256" key="2">
    <source>
        <dbReference type="ARBA" id="ARBA00022737"/>
    </source>
</evidence>
<dbReference type="InterPro" id="IPR001965">
    <property type="entry name" value="Znf_PHD"/>
</dbReference>
<evidence type="ECO:0000313" key="7">
    <source>
        <dbReference type="Proteomes" id="UP001472677"/>
    </source>
</evidence>
<keyword evidence="1" id="KW-0479">Metal-binding</keyword>
<dbReference type="SUPFAM" id="SSF57889">
    <property type="entry name" value="Cysteine-rich domain"/>
    <property type="match status" value="6"/>
</dbReference>
<name>A0ABR2DXF5_9ROSI</name>
<feature type="domain" description="Phorbol-ester/DAG-type" evidence="5">
    <location>
        <begin position="9"/>
        <end position="57"/>
    </location>
</feature>
<keyword evidence="4" id="KW-0862">Zinc</keyword>
<keyword evidence="7" id="KW-1185">Reference proteome</keyword>
<dbReference type="PANTHER" id="PTHR46288:SF27">
    <property type="entry name" value="CYSTEINE_HISTIDINE-RICH C1 DOMAIN FAMILY PROTEIN"/>
    <property type="match status" value="1"/>
</dbReference>
<protein>
    <recommendedName>
        <fullName evidence="5">Phorbol-ester/DAG-type domain-containing protein</fullName>
    </recommendedName>
</protein>
<comment type="caution">
    <text evidence="6">The sequence shown here is derived from an EMBL/GenBank/DDBJ whole genome shotgun (WGS) entry which is preliminary data.</text>
</comment>
<evidence type="ECO:0000256" key="1">
    <source>
        <dbReference type="ARBA" id="ARBA00022723"/>
    </source>
</evidence>
<evidence type="ECO:0000256" key="4">
    <source>
        <dbReference type="ARBA" id="ARBA00022833"/>
    </source>
</evidence>
<dbReference type="EMBL" id="JBBPBM010000021">
    <property type="protein sequence ID" value="KAK8548656.1"/>
    <property type="molecule type" value="Genomic_DNA"/>
</dbReference>
<keyword evidence="3" id="KW-0863">Zinc-finger</keyword>
<dbReference type="InterPro" id="IPR046349">
    <property type="entry name" value="C1-like_sf"/>
</dbReference>
<accession>A0ABR2DXF5</accession>
<dbReference type="SMART" id="SM00249">
    <property type="entry name" value="PHD"/>
    <property type="match status" value="3"/>
</dbReference>
<dbReference type="Proteomes" id="UP001472677">
    <property type="component" value="Unassembled WGS sequence"/>
</dbReference>
<dbReference type="Pfam" id="PF03107">
    <property type="entry name" value="C1_2"/>
    <property type="match status" value="3"/>
</dbReference>
<evidence type="ECO:0000313" key="6">
    <source>
        <dbReference type="EMBL" id="KAK8548656.1"/>
    </source>
</evidence>
<reference evidence="6 7" key="1">
    <citation type="journal article" date="2024" name="G3 (Bethesda)">
        <title>Genome assembly of Hibiscus sabdariffa L. provides insights into metabolisms of medicinal natural products.</title>
        <authorList>
            <person name="Kim T."/>
        </authorList>
    </citation>
    <scope>NUCLEOTIDE SEQUENCE [LARGE SCALE GENOMIC DNA]</scope>
    <source>
        <strain evidence="6">TK-2024</strain>
        <tissue evidence="6">Old leaves</tissue>
    </source>
</reference>
<gene>
    <name evidence="6" type="ORF">V6N12_061565</name>
</gene>
<proteinExistence type="predicted"/>
<dbReference type="InterPro" id="IPR002219">
    <property type="entry name" value="PKC_DAG/PE"/>
</dbReference>
<dbReference type="InterPro" id="IPR004146">
    <property type="entry name" value="DC1"/>
</dbReference>
<evidence type="ECO:0000256" key="3">
    <source>
        <dbReference type="ARBA" id="ARBA00022771"/>
    </source>
</evidence>
<dbReference type="PANTHER" id="PTHR46288">
    <property type="entry name" value="PHORBOL-ESTER/DAG-TYPE DOMAIN-CONTAINING PROTEIN"/>
    <property type="match status" value="1"/>
</dbReference>